<dbReference type="InterPro" id="IPR003593">
    <property type="entry name" value="AAA+_ATPase"/>
</dbReference>
<dbReference type="CDD" id="cd19481">
    <property type="entry name" value="RecA-like_protease"/>
    <property type="match status" value="1"/>
</dbReference>
<dbReference type="GO" id="GO:0005524">
    <property type="term" value="F:ATP binding"/>
    <property type="evidence" value="ECO:0007669"/>
    <property type="project" value="InterPro"/>
</dbReference>
<gene>
    <name evidence="3" type="ORF">K3721_14165</name>
</gene>
<dbReference type="InterPro" id="IPR000642">
    <property type="entry name" value="Peptidase_M41"/>
</dbReference>
<dbReference type="Pfam" id="PF00004">
    <property type="entry name" value="AAA"/>
    <property type="match status" value="1"/>
</dbReference>
<dbReference type="GO" id="GO:0004176">
    <property type="term" value="F:ATP-dependent peptidase activity"/>
    <property type="evidence" value="ECO:0007669"/>
    <property type="project" value="InterPro"/>
</dbReference>
<dbReference type="Pfam" id="PF01434">
    <property type="entry name" value="Peptidase_M41"/>
    <property type="match status" value="1"/>
</dbReference>
<evidence type="ECO:0000313" key="4">
    <source>
        <dbReference type="Proteomes" id="UP001058713"/>
    </source>
</evidence>
<dbReference type="SUPFAM" id="SSF140990">
    <property type="entry name" value="FtsH protease domain-like"/>
    <property type="match status" value="1"/>
</dbReference>
<dbReference type="EMBL" id="CP081070">
    <property type="protein sequence ID" value="UWQ53141.1"/>
    <property type="molecule type" value="Genomic_DNA"/>
</dbReference>
<dbReference type="AlphaFoldDB" id="A0A9Q9HF43"/>
<dbReference type="InterPro" id="IPR037219">
    <property type="entry name" value="Peptidase_M41-like"/>
</dbReference>
<name>A0A9Q9HF43_LEICA</name>
<feature type="region of interest" description="Disordered" evidence="1">
    <location>
        <begin position="39"/>
        <end position="66"/>
    </location>
</feature>
<reference evidence="3" key="1">
    <citation type="submission" date="2021-08" db="EMBL/GenBank/DDBJ databases">
        <authorList>
            <person name="Nwanade C."/>
            <person name="Wang M."/>
            <person name="Masoudi A."/>
            <person name="Yu Z."/>
            <person name="Liu J."/>
        </authorList>
    </citation>
    <scope>NUCLEOTIDE SEQUENCE</scope>
    <source>
        <strain evidence="3">S122</strain>
    </source>
</reference>
<dbReference type="Gene3D" id="3.40.50.300">
    <property type="entry name" value="P-loop containing nucleotide triphosphate hydrolases"/>
    <property type="match status" value="1"/>
</dbReference>
<feature type="domain" description="AAA+ ATPase" evidence="2">
    <location>
        <begin position="351"/>
        <end position="490"/>
    </location>
</feature>
<dbReference type="GO" id="GO:0030163">
    <property type="term" value="P:protein catabolic process"/>
    <property type="evidence" value="ECO:0007669"/>
    <property type="project" value="TreeGrafter"/>
</dbReference>
<protein>
    <submittedName>
        <fullName evidence="3">AAA family ATPase</fullName>
    </submittedName>
</protein>
<dbReference type="PANTHER" id="PTHR23076">
    <property type="entry name" value="METALLOPROTEASE M41 FTSH"/>
    <property type="match status" value="1"/>
</dbReference>
<dbReference type="GO" id="GO:0004222">
    <property type="term" value="F:metalloendopeptidase activity"/>
    <property type="evidence" value="ECO:0007669"/>
    <property type="project" value="InterPro"/>
</dbReference>
<dbReference type="SMART" id="SM00382">
    <property type="entry name" value="AAA"/>
    <property type="match status" value="1"/>
</dbReference>
<dbReference type="GO" id="GO:0016887">
    <property type="term" value="F:ATP hydrolysis activity"/>
    <property type="evidence" value="ECO:0007669"/>
    <property type="project" value="InterPro"/>
</dbReference>
<proteinExistence type="predicted"/>
<dbReference type="Gene3D" id="1.20.58.760">
    <property type="entry name" value="Peptidase M41"/>
    <property type="match status" value="1"/>
</dbReference>
<evidence type="ECO:0000259" key="2">
    <source>
        <dbReference type="SMART" id="SM00382"/>
    </source>
</evidence>
<evidence type="ECO:0000256" key="1">
    <source>
        <dbReference type="SAM" id="MobiDB-lite"/>
    </source>
</evidence>
<dbReference type="InterPro" id="IPR027417">
    <property type="entry name" value="P-loop_NTPase"/>
</dbReference>
<dbReference type="SUPFAM" id="SSF52540">
    <property type="entry name" value="P-loop containing nucleoside triphosphate hydrolases"/>
    <property type="match status" value="1"/>
</dbReference>
<accession>A0A9Q9HF43</accession>
<dbReference type="PANTHER" id="PTHR23076:SF97">
    <property type="entry name" value="ATP-DEPENDENT ZINC METALLOPROTEASE YME1L1"/>
    <property type="match status" value="1"/>
</dbReference>
<dbReference type="GO" id="GO:0006508">
    <property type="term" value="P:proteolysis"/>
    <property type="evidence" value="ECO:0007669"/>
    <property type="project" value="InterPro"/>
</dbReference>
<organism evidence="3 4">
    <name type="scientific">Leisingera caerulea</name>
    <name type="common">Phaeobacter caeruleus</name>
    <dbReference type="NCBI Taxonomy" id="506591"/>
    <lineage>
        <taxon>Bacteria</taxon>
        <taxon>Pseudomonadati</taxon>
        <taxon>Pseudomonadota</taxon>
        <taxon>Alphaproteobacteria</taxon>
        <taxon>Rhodobacterales</taxon>
        <taxon>Roseobacteraceae</taxon>
        <taxon>Leisingera</taxon>
    </lineage>
</organism>
<dbReference type="GO" id="GO:0005886">
    <property type="term" value="C:plasma membrane"/>
    <property type="evidence" value="ECO:0007669"/>
    <property type="project" value="TreeGrafter"/>
</dbReference>
<dbReference type="RefSeq" id="WP_051357807.1">
    <property type="nucleotide sequence ID" value="NZ_CP081070.1"/>
</dbReference>
<evidence type="ECO:0000313" key="3">
    <source>
        <dbReference type="EMBL" id="UWQ53141.1"/>
    </source>
</evidence>
<dbReference type="InterPro" id="IPR003959">
    <property type="entry name" value="ATPase_AAA_core"/>
</dbReference>
<dbReference type="KEGG" id="lcae:K3721_14165"/>
<dbReference type="Proteomes" id="UP001058713">
    <property type="component" value="Chromosome"/>
</dbReference>
<sequence length="744" mass="81642">MSQLDLSKSARPDWWQFAEGCARRYHLYYHELQQARRKTLKEDAPDDSAGAEEPLVPPAPDHPHSLLQHLSEQPDARHLPPELWEALEQEGADPYACDNTGRWLPDPDLPADKLLLLLRIAAAFGSPAAVDAQLARGAVLILRNVPASGFSSVENLLNHALLPPGWQAYDARRQVQLPQRVTLAVPSARDGAIEQQHIDELRDQIIKGLAHSQPLWICLPDEMALPAPLVAEHCHQLALPQVDADFLIALLRRTHSRTGRIDEAAARAALPPSGQLQELSTPTLSFALRAPTAKRVAQRITQALAAAAASPPEAHAPREEITGIGPAYDTARQLVADLRLWAEGGVAWNEIPHSLLLFGKPGTGKSYLARAMGGSAEVNCIETSCAEWQANGHLGNLLLAMRKSFDEAKKNVPCILFLDEIDAIGSRDSVGDNSASYRRQVVAGFLEQMDRVSREEGIMVVGACNHPEHLDPAVLRAGRFDIKIEMPLPSKAMLQHLIAERLQDAVQEGDLQLLARDSIGKTAADIDAAVRSARSEARHSGCPLDLQLLRRHLQVMELKESHDLLYRICVHECGHAIVAWIFGEAITQVRVAAAGGTIERDVPPNAGLPSDFDRQLYVHLSGRAAERLIFNTVSAGAGGSATSDLGKAARMVLAMDFELGLGAFGNSWFGPQDHAQLAEPDRKRLREKLDYAEDHARALLYPHQQLLQDMAADLVQKREFDAKAVRSWLRDVPRKNGPEPVQDQ</sequence>